<proteinExistence type="predicted"/>
<dbReference type="Proteomes" id="UP001189429">
    <property type="component" value="Unassembled WGS sequence"/>
</dbReference>
<reference evidence="2" key="1">
    <citation type="submission" date="2023-10" db="EMBL/GenBank/DDBJ databases">
        <authorList>
            <person name="Chen Y."/>
            <person name="Shah S."/>
            <person name="Dougan E. K."/>
            <person name="Thang M."/>
            <person name="Chan C."/>
        </authorList>
    </citation>
    <scope>NUCLEOTIDE SEQUENCE [LARGE SCALE GENOMIC DNA]</scope>
</reference>
<evidence type="ECO:0000256" key="1">
    <source>
        <dbReference type="SAM" id="MobiDB-lite"/>
    </source>
</evidence>
<organism evidence="2 3">
    <name type="scientific">Prorocentrum cordatum</name>
    <dbReference type="NCBI Taxonomy" id="2364126"/>
    <lineage>
        <taxon>Eukaryota</taxon>
        <taxon>Sar</taxon>
        <taxon>Alveolata</taxon>
        <taxon>Dinophyceae</taxon>
        <taxon>Prorocentrales</taxon>
        <taxon>Prorocentraceae</taxon>
        <taxon>Prorocentrum</taxon>
    </lineage>
</organism>
<keyword evidence="3" id="KW-1185">Reference proteome</keyword>
<dbReference type="EMBL" id="CAUYUJ010007369">
    <property type="protein sequence ID" value="CAK0820530.1"/>
    <property type="molecule type" value="Genomic_DNA"/>
</dbReference>
<accession>A0ABN9RMY8</accession>
<protein>
    <submittedName>
        <fullName evidence="2">Uncharacterized protein</fullName>
    </submittedName>
</protein>
<feature type="compositionally biased region" description="Basic and acidic residues" evidence="1">
    <location>
        <begin position="100"/>
        <end position="112"/>
    </location>
</feature>
<comment type="caution">
    <text evidence="2">The sequence shown here is derived from an EMBL/GenBank/DDBJ whole genome shotgun (WGS) entry which is preliminary data.</text>
</comment>
<sequence>MVTITKEEYDRLHAVAASSGIREHQEPAPRLLAGPKWGWRHRPSDAVDSAAPPACAPWPKAKPMPGRRTGGGQSGTASAAATADSFVATPPKPKWASGGGREDSKPTEEHDTGAAAEYCEHGGVAAQPSTASTTGDCGGEVEPNVGDACDDHGWDEGGTSHKRRRQHSMDDDAKVPWLKQQLSKVEELLSDAGVIVMKAVQHAVEDHVAPVLLEDEVSGIPPTVRTEKMKRGGRHVRIARIMAKHVANGGDLNAVRQSADRNVHKYIEWLFQNHWNEFEEFGSAQGVWDCLRWGAS</sequence>
<feature type="region of interest" description="Disordered" evidence="1">
    <location>
        <begin position="148"/>
        <end position="168"/>
    </location>
</feature>
<feature type="region of interest" description="Disordered" evidence="1">
    <location>
        <begin position="18"/>
        <end position="112"/>
    </location>
</feature>
<gene>
    <name evidence="2" type="ORF">PCOR1329_LOCUS22167</name>
</gene>
<evidence type="ECO:0000313" key="3">
    <source>
        <dbReference type="Proteomes" id="UP001189429"/>
    </source>
</evidence>
<evidence type="ECO:0000313" key="2">
    <source>
        <dbReference type="EMBL" id="CAK0820530.1"/>
    </source>
</evidence>
<feature type="compositionally biased region" description="Basic and acidic residues" evidence="1">
    <location>
        <begin position="149"/>
        <end position="159"/>
    </location>
</feature>
<name>A0ABN9RMY8_9DINO</name>